<dbReference type="GO" id="GO:0005634">
    <property type="term" value="C:nucleus"/>
    <property type="evidence" value="ECO:0007669"/>
    <property type="project" value="UniProtKB-SubCell"/>
</dbReference>
<dbReference type="Gene3D" id="4.10.240.10">
    <property type="entry name" value="Zn(2)-C6 fungal-type DNA-binding domain"/>
    <property type="match status" value="1"/>
</dbReference>
<evidence type="ECO:0000256" key="7">
    <source>
        <dbReference type="ARBA" id="ARBA00023242"/>
    </source>
</evidence>
<comment type="subcellular location">
    <subcellularLocation>
        <location evidence="1">Nucleus</location>
    </subcellularLocation>
</comment>
<organism evidence="9 10">
    <name type="scientific">Hypocrea atroviridis (strain ATCC 20476 / IMI 206040)</name>
    <name type="common">Trichoderma atroviride</name>
    <dbReference type="NCBI Taxonomy" id="452589"/>
    <lineage>
        <taxon>Eukaryota</taxon>
        <taxon>Fungi</taxon>
        <taxon>Dikarya</taxon>
        <taxon>Ascomycota</taxon>
        <taxon>Pezizomycotina</taxon>
        <taxon>Sordariomycetes</taxon>
        <taxon>Hypocreomycetidae</taxon>
        <taxon>Hypocreales</taxon>
        <taxon>Hypocreaceae</taxon>
        <taxon>Trichoderma</taxon>
    </lineage>
</organism>
<evidence type="ECO:0000256" key="3">
    <source>
        <dbReference type="ARBA" id="ARBA00022833"/>
    </source>
</evidence>
<dbReference type="PROSITE" id="PS00463">
    <property type="entry name" value="ZN2_CY6_FUNGAL_1"/>
    <property type="match status" value="1"/>
</dbReference>
<dbReference type="GO" id="GO:0000981">
    <property type="term" value="F:DNA-binding transcription factor activity, RNA polymerase II-specific"/>
    <property type="evidence" value="ECO:0007669"/>
    <property type="project" value="InterPro"/>
</dbReference>
<dbReference type="GO" id="GO:0008270">
    <property type="term" value="F:zinc ion binding"/>
    <property type="evidence" value="ECO:0007669"/>
    <property type="project" value="InterPro"/>
</dbReference>
<sequence>MARERACDACAARKVKCDRGLPCRRCQSLSIQCVAERKRLKAGPKGPWAQRKREALLNKRMAMEKAMINRKSPIPISDGNATYQQPSTQPHIYPSLNRIPFAVFDHYLGLYQQALYPVWPVVNIEKLLYRLQDSTDIEAYALAAAVSAVTIAQLKLSSDETFGRFEGDDGAFMAAEAFRARNEMDHLEHPSLSVLLSSFFLHVSSANRGYIRKGAMLLREAVTFAQMLGLDKAMHYSGLPKLEAQLHLRVIWLLFVTERGHTTRFDFPRILQLDPELPELEVDENPPILFAFISLSKLFQSFARAMDGDGTCQTQEYFASMHDRLREVSQASHNSTDLQRADFLLTQQWMRVVLWKTSMYYINLSSDATDEGLSICFPNRVARNVARNIDLFPRSVIEAHGLGMEMKLFEVAMSLADILLCLPSNFEGKQLMNVGPKDVLNRLAQFLTHFRGGGDNNIKLQILHDKM</sequence>
<dbReference type="Pfam" id="PF04082">
    <property type="entry name" value="Fungal_trans"/>
    <property type="match status" value="1"/>
</dbReference>
<evidence type="ECO:0000256" key="4">
    <source>
        <dbReference type="ARBA" id="ARBA00023015"/>
    </source>
</evidence>
<dbReference type="STRING" id="452589.G9NE83"/>
<dbReference type="CDD" id="cd00067">
    <property type="entry name" value="GAL4"/>
    <property type="match status" value="1"/>
</dbReference>
<evidence type="ECO:0000259" key="8">
    <source>
        <dbReference type="PROSITE" id="PS50048"/>
    </source>
</evidence>
<dbReference type="GeneID" id="25776963"/>
<dbReference type="AlphaFoldDB" id="G9NE83"/>
<dbReference type="KEGG" id="tatv:25776963"/>
<dbReference type="PANTHER" id="PTHR31668:SF18">
    <property type="entry name" value="MALTOSE FERMENTATION REGULATORY PROTEIN MAL13-RELATED"/>
    <property type="match status" value="1"/>
</dbReference>
<accession>G9NE83</accession>
<feature type="domain" description="Zn(2)-C6 fungal-type" evidence="8">
    <location>
        <begin position="6"/>
        <end position="35"/>
    </location>
</feature>
<dbReference type="HOGENOM" id="CLU_016574_7_2_1"/>
<dbReference type="GO" id="GO:0003677">
    <property type="term" value="F:DNA binding"/>
    <property type="evidence" value="ECO:0007669"/>
    <property type="project" value="UniProtKB-KW"/>
</dbReference>
<evidence type="ECO:0000256" key="1">
    <source>
        <dbReference type="ARBA" id="ARBA00004123"/>
    </source>
</evidence>
<evidence type="ECO:0000256" key="5">
    <source>
        <dbReference type="ARBA" id="ARBA00023125"/>
    </source>
</evidence>
<keyword evidence="3" id="KW-0862">Zinc</keyword>
<keyword evidence="7" id="KW-0539">Nucleus</keyword>
<dbReference type="EMBL" id="ABDG02000011">
    <property type="protein sequence ID" value="EHK50989.1"/>
    <property type="molecule type" value="Genomic_DNA"/>
</dbReference>
<dbReference type="Pfam" id="PF00172">
    <property type="entry name" value="Zn_clus"/>
    <property type="match status" value="1"/>
</dbReference>
<dbReference type="InterPro" id="IPR001138">
    <property type="entry name" value="Zn2Cys6_DnaBD"/>
</dbReference>
<dbReference type="Proteomes" id="UP000005426">
    <property type="component" value="Unassembled WGS sequence"/>
</dbReference>
<dbReference type="InterPro" id="IPR036864">
    <property type="entry name" value="Zn2-C6_fun-type_DNA-bd_sf"/>
</dbReference>
<keyword evidence="10" id="KW-1185">Reference proteome</keyword>
<dbReference type="PROSITE" id="PS50048">
    <property type="entry name" value="ZN2_CY6_FUNGAL_2"/>
    <property type="match status" value="1"/>
</dbReference>
<keyword evidence="5" id="KW-0238">DNA-binding</keyword>
<feature type="non-terminal residue" evidence="9">
    <location>
        <position position="467"/>
    </location>
</feature>
<dbReference type="SMART" id="SM00066">
    <property type="entry name" value="GAL4"/>
    <property type="match status" value="1"/>
</dbReference>
<reference evidence="9 10" key="1">
    <citation type="journal article" date="2011" name="Genome Biol.">
        <title>Comparative genome sequence analysis underscores mycoparasitism as the ancestral life style of Trichoderma.</title>
        <authorList>
            <person name="Kubicek C.P."/>
            <person name="Herrera-Estrella A."/>
            <person name="Seidl-Seiboth V."/>
            <person name="Martinez D.A."/>
            <person name="Druzhinina I.S."/>
            <person name="Thon M."/>
            <person name="Zeilinger S."/>
            <person name="Casas-Flores S."/>
            <person name="Horwitz B.A."/>
            <person name="Mukherjee P.K."/>
            <person name="Mukherjee M."/>
            <person name="Kredics L."/>
            <person name="Alcaraz L.D."/>
            <person name="Aerts A."/>
            <person name="Antal Z."/>
            <person name="Atanasova L."/>
            <person name="Cervantes-Badillo M.G."/>
            <person name="Challacombe J."/>
            <person name="Chertkov O."/>
            <person name="McCluskey K."/>
            <person name="Coulpier F."/>
            <person name="Deshpande N."/>
            <person name="von Doehren H."/>
            <person name="Ebbole D.J."/>
            <person name="Esquivel-Naranjo E.U."/>
            <person name="Fekete E."/>
            <person name="Flipphi M."/>
            <person name="Glaser F."/>
            <person name="Gomez-Rodriguez E.Y."/>
            <person name="Gruber S."/>
            <person name="Han C."/>
            <person name="Henrissat B."/>
            <person name="Hermosa R."/>
            <person name="Hernandez-Onate M."/>
            <person name="Karaffa L."/>
            <person name="Kosti I."/>
            <person name="Le Crom S."/>
            <person name="Lindquist E."/>
            <person name="Lucas S."/>
            <person name="Luebeck M."/>
            <person name="Luebeck P.S."/>
            <person name="Margeot A."/>
            <person name="Metz B."/>
            <person name="Misra M."/>
            <person name="Nevalainen H."/>
            <person name="Omann M."/>
            <person name="Packer N."/>
            <person name="Perrone G."/>
            <person name="Uresti-Rivera E.E."/>
            <person name="Salamov A."/>
            <person name="Schmoll M."/>
            <person name="Seiboth B."/>
            <person name="Shapiro H."/>
            <person name="Sukno S."/>
            <person name="Tamayo-Ramos J.A."/>
            <person name="Tisch D."/>
            <person name="Wiest A."/>
            <person name="Wilkinson H.H."/>
            <person name="Zhang M."/>
            <person name="Coutinho P.M."/>
            <person name="Kenerley C.M."/>
            <person name="Monte E."/>
            <person name="Baker S.E."/>
            <person name="Grigoriev I.V."/>
        </authorList>
    </citation>
    <scope>NUCLEOTIDE SEQUENCE [LARGE SCALE GENOMIC DNA]</scope>
    <source>
        <strain evidence="10">ATCC 20476 / IMI 206040</strain>
    </source>
</reference>
<dbReference type="PANTHER" id="PTHR31668">
    <property type="entry name" value="GLUCOSE TRANSPORT TRANSCRIPTION REGULATOR RGT1-RELATED-RELATED"/>
    <property type="match status" value="1"/>
</dbReference>
<dbReference type="GO" id="GO:0006351">
    <property type="term" value="P:DNA-templated transcription"/>
    <property type="evidence" value="ECO:0007669"/>
    <property type="project" value="InterPro"/>
</dbReference>
<proteinExistence type="predicted"/>
<dbReference type="InterPro" id="IPR050797">
    <property type="entry name" value="Carb_Metab_Trans_Reg"/>
</dbReference>
<keyword evidence="2" id="KW-0479">Metal-binding</keyword>
<gene>
    <name evidence="9" type="ORF">TRIATDRAFT_174866</name>
</gene>
<evidence type="ECO:0000313" key="9">
    <source>
        <dbReference type="EMBL" id="EHK50989.1"/>
    </source>
</evidence>
<name>G9NE83_HYPAI</name>
<dbReference type="InterPro" id="IPR007219">
    <property type="entry name" value="XnlR_reg_dom"/>
</dbReference>
<dbReference type="CDD" id="cd12148">
    <property type="entry name" value="fungal_TF_MHR"/>
    <property type="match status" value="1"/>
</dbReference>
<evidence type="ECO:0000313" key="10">
    <source>
        <dbReference type="Proteomes" id="UP000005426"/>
    </source>
</evidence>
<dbReference type="SUPFAM" id="SSF57701">
    <property type="entry name" value="Zn2/Cys6 DNA-binding domain"/>
    <property type="match status" value="1"/>
</dbReference>
<keyword evidence="4" id="KW-0805">Transcription regulation</keyword>
<protein>
    <recommendedName>
        <fullName evidence="8">Zn(2)-C6 fungal-type domain-containing protein</fullName>
    </recommendedName>
</protein>
<dbReference type="OMA" id="KLFEVAM"/>
<dbReference type="OrthoDB" id="434972at2759"/>
<comment type="caution">
    <text evidence="9">The sequence shown here is derived from an EMBL/GenBank/DDBJ whole genome shotgun (WGS) entry which is preliminary data.</text>
</comment>
<dbReference type="eggNOG" id="ENOG502RXSB">
    <property type="taxonomic scope" value="Eukaryota"/>
</dbReference>
<evidence type="ECO:0000256" key="6">
    <source>
        <dbReference type="ARBA" id="ARBA00023163"/>
    </source>
</evidence>
<evidence type="ECO:0000256" key="2">
    <source>
        <dbReference type="ARBA" id="ARBA00022723"/>
    </source>
</evidence>
<keyword evidence="6" id="KW-0804">Transcription</keyword>